<name>A0A1R3L7S5_ASPOF</name>
<dbReference type="GO" id="GO:0005886">
    <property type="term" value="C:plasma membrane"/>
    <property type="evidence" value="ECO:0007669"/>
    <property type="project" value="UniProtKB-SubCell"/>
</dbReference>
<dbReference type="FunFam" id="3.80.10.10:FF:000833">
    <property type="entry name" value="Protein TOO MANY MOUTHS"/>
    <property type="match status" value="1"/>
</dbReference>
<keyword evidence="3" id="KW-0433">Leucine-rich repeat</keyword>
<dbReference type="PANTHER" id="PTHR48010">
    <property type="entry name" value="OS05G0588300 PROTEIN"/>
    <property type="match status" value="1"/>
</dbReference>
<sequence>MNSVLPETSRDRGELVFANNTPPFPTFSISMSPDPTSTWFSISKLPASKHGDKAGPHSYITSIKSALLSLSKPLSLLLLLPAPPPHQLHEKKREQQKPAPKMSLLLTSLSLLLSLPFIPSSLQSMVMDPSERETLFKVMESMSSDRDWRSSNPEPCKPGSSWPGLECKRLEDNHLHVTRLDFGSSPNPGCKKTAAFPAQIFNLPHLQSLFFFNCFRFTKTTLSAPSKPSSALQQLSLKSNPALVGPIPPQISLLASLQVLTLSQNRLYGKIPESISLLASLVHLDLSYNSLAGQIPAKLSELKSLAGLDLSYNSLSGPIPQSIGKMGLLQKLDLSSNSLTGAIPESLGNLSLLNFLALSNNKLSGVFPKGLPNLRSLQYFLMDDNPMFVPLPFQLGRLVKLQELRLANSGYTGPIPGSFGWLTNLTTLSLENNRLTGEIPRGLSELGRMYHLNLSRNLLGGVVPFGSSFITRLGRNLDLSGNPGLCVDGSQRLEGVKVGVGVCGANNASGPSAHQTSSASSSSSGAAALSLHRNFYRLLLIFWLRFPILSSSLFM</sequence>
<evidence type="ECO:0000256" key="1">
    <source>
        <dbReference type="ARBA" id="ARBA00004236"/>
    </source>
</evidence>
<keyword evidence="8" id="KW-1185">Reference proteome</keyword>
<comment type="subcellular location">
    <subcellularLocation>
        <location evidence="1">Cell membrane</location>
    </subcellularLocation>
</comment>
<protein>
    <recommendedName>
        <fullName evidence="9">Leucine-rich repeat-containing N-terminal plant-type domain-containing protein</fullName>
    </recommendedName>
</protein>
<dbReference type="OMA" id="PSCKDTA"/>
<dbReference type="Gene3D" id="3.80.10.10">
    <property type="entry name" value="Ribonuclease Inhibitor"/>
    <property type="match status" value="3"/>
</dbReference>
<proteinExistence type="predicted"/>
<organism evidence="7 8">
    <name type="scientific">Asparagus officinalis</name>
    <name type="common">Garden asparagus</name>
    <dbReference type="NCBI Taxonomy" id="4686"/>
    <lineage>
        <taxon>Eukaryota</taxon>
        <taxon>Viridiplantae</taxon>
        <taxon>Streptophyta</taxon>
        <taxon>Embryophyta</taxon>
        <taxon>Tracheophyta</taxon>
        <taxon>Spermatophyta</taxon>
        <taxon>Magnoliopsida</taxon>
        <taxon>Liliopsida</taxon>
        <taxon>Asparagales</taxon>
        <taxon>Asparagaceae</taxon>
        <taxon>Asparagoideae</taxon>
        <taxon>Asparagus</taxon>
    </lineage>
</organism>
<dbReference type="PRINTS" id="PR00019">
    <property type="entry name" value="LEURICHRPT"/>
</dbReference>
<evidence type="ECO:0008006" key="9">
    <source>
        <dbReference type="Google" id="ProtNLM"/>
    </source>
</evidence>
<dbReference type="FunFam" id="3.80.10.10:FF:000269">
    <property type="entry name" value="Piriformospora indica-insensitive protein 2"/>
    <property type="match status" value="1"/>
</dbReference>
<keyword evidence="6" id="KW-0472">Membrane</keyword>
<dbReference type="SMART" id="SM00369">
    <property type="entry name" value="LRR_TYP"/>
    <property type="match status" value="5"/>
</dbReference>
<reference evidence="8" key="1">
    <citation type="journal article" date="2017" name="Nat. Commun.">
        <title>The asparagus genome sheds light on the origin and evolution of a young Y chromosome.</title>
        <authorList>
            <person name="Harkess A."/>
            <person name="Zhou J."/>
            <person name="Xu C."/>
            <person name="Bowers J.E."/>
            <person name="Van der Hulst R."/>
            <person name="Ayyampalayam S."/>
            <person name="Mercati F."/>
            <person name="Riccardi P."/>
            <person name="McKain M.R."/>
            <person name="Kakrana A."/>
            <person name="Tang H."/>
            <person name="Ray J."/>
            <person name="Groenendijk J."/>
            <person name="Arikit S."/>
            <person name="Mathioni S.M."/>
            <person name="Nakano M."/>
            <person name="Shan H."/>
            <person name="Telgmann-Rauber A."/>
            <person name="Kanno A."/>
            <person name="Yue Z."/>
            <person name="Chen H."/>
            <person name="Li W."/>
            <person name="Chen Y."/>
            <person name="Xu X."/>
            <person name="Zhang Y."/>
            <person name="Luo S."/>
            <person name="Chen H."/>
            <person name="Gao J."/>
            <person name="Mao Z."/>
            <person name="Pires J.C."/>
            <person name="Luo M."/>
            <person name="Kudrna D."/>
            <person name="Wing R.A."/>
            <person name="Meyers B.C."/>
            <person name="Yi K."/>
            <person name="Kong H."/>
            <person name="Lavrijsen P."/>
            <person name="Sunseri F."/>
            <person name="Falavigna A."/>
            <person name="Ye Y."/>
            <person name="Leebens-Mack J.H."/>
            <person name="Chen G."/>
        </authorList>
    </citation>
    <scope>NUCLEOTIDE SEQUENCE [LARGE SCALE GENOMIC DNA]</scope>
    <source>
        <strain evidence="8">cv. DH0086</strain>
    </source>
</reference>
<dbReference type="AlphaFoldDB" id="A0A1R3L7S5"/>
<keyword evidence="5" id="KW-0677">Repeat</keyword>
<gene>
    <name evidence="7" type="ORF">A4U43_UnF520</name>
</gene>
<dbReference type="GO" id="GO:0051707">
    <property type="term" value="P:response to other organism"/>
    <property type="evidence" value="ECO:0007669"/>
    <property type="project" value="UniProtKB-ARBA"/>
</dbReference>
<evidence type="ECO:0000256" key="5">
    <source>
        <dbReference type="ARBA" id="ARBA00022737"/>
    </source>
</evidence>
<dbReference type="SUPFAM" id="SSF52058">
    <property type="entry name" value="L domain-like"/>
    <property type="match status" value="1"/>
</dbReference>
<dbReference type="Gramene" id="ONK55658">
    <property type="protein sequence ID" value="ONK55658"/>
    <property type="gene ID" value="A4U43_UnF520"/>
</dbReference>
<dbReference type="InterPro" id="IPR001611">
    <property type="entry name" value="Leu-rich_rpt"/>
</dbReference>
<accession>A0A1R3L7S5</accession>
<dbReference type="InterPro" id="IPR050994">
    <property type="entry name" value="At_inactive_RLKs"/>
</dbReference>
<evidence type="ECO:0000256" key="4">
    <source>
        <dbReference type="ARBA" id="ARBA00022729"/>
    </source>
</evidence>
<evidence type="ECO:0000256" key="3">
    <source>
        <dbReference type="ARBA" id="ARBA00022614"/>
    </source>
</evidence>
<evidence type="ECO:0000256" key="6">
    <source>
        <dbReference type="ARBA" id="ARBA00023136"/>
    </source>
</evidence>
<keyword evidence="4" id="KW-0732">Signal</keyword>
<dbReference type="Proteomes" id="UP000243459">
    <property type="component" value="Unassembled WGS sequence"/>
</dbReference>
<dbReference type="Pfam" id="PF00560">
    <property type="entry name" value="LRR_1"/>
    <property type="match status" value="3"/>
</dbReference>
<evidence type="ECO:0000256" key="2">
    <source>
        <dbReference type="ARBA" id="ARBA00022475"/>
    </source>
</evidence>
<evidence type="ECO:0000313" key="7">
    <source>
        <dbReference type="EMBL" id="ONK55658.1"/>
    </source>
</evidence>
<keyword evidence="2" id="KW-1003">Cell membrane</keyword>
<dbReference type="Pfam" id="PF13855">
    <property type="entry name" value="LRR_8"/>
    <property type="match status" value="2"/>
</dbReference>
<dbReference type="EMBL" id="KV863326">
    <property type="protein sequence ID" value="ONK55658.1"/>
    <property type="molecule type" value="Genomic_DNA"/>
</dbReference>
<evidence type="ECO:0000313" key="8">
    <source>
        <dbReference type="Proteomes" id="UP000243459"/>
    </source>
</evidence>
<dbReference type="PANTHER" id="PTHR48010:SF5">
    <property type="entry name" value="PROTEIN TOO MANY MOUTHS"/>
    <property type="match status" value="1"/>
</dbReference>
<dbReference type="InterPro" id="IPR032675">
    <property type="entry name" value="LRR_dom_sf"/>
</dbReference>
<dbReference type="InterPro" id="IPR003591">
    <property type="entry name" value="Leu-rich_rpt_typical-subtyp"/>
</dbReference>